<gene>
    <name evidence="1" type="ORF">PHLCEN_2v2661</name>
</gene>
<dbReference type="Proteomes" id="UP000186601">
    <property type="component" value="Unassembled WGS sequence"/>
</dbReference>
<proteinExistence type="predicted"/>
<reference evidence="1 2" key="1">
    <citation type="submission" date="2018-02" db="EMBL/GenBank/DDBJ databases">
        <title>Genome sequence of the basidiomycete white-rot fungus Phlebia centrifuga.</title>
        <authorList>
            <person name="Granchi Z."/>
            <person name="Peng M."/>
            <person name="de Vries R.P."/>
            <person name="Hilden K."/>
            <person name="Makela M.R."/>
            <person name="Grigoriev I."/>
            <person name="Riley R."/>
        </authorList>
    </citation>
    <scope>NUCLEOTIDE SEQUENCE [LARGE SCALE GENOMIC DNA]</scope>
    <source>
        <strain evidence="1 2">FBCC195</strain>
    </source>
</reference>
<name>A0A2R6RII8_9APHY</name>
<comment type="caution">
    <text evidence="1">The sequence shown here is derived from an EMBL/GenBank/DDBJ whole genome shotgun (WGS) entry which is preliminary data.</text>
</comment>
<protein>
    <submittedName>
        <fullName evidence="1">Uncharacterized protein</fullName>
    </submittedName>
</protein>
<sequence length="79" mass="9033">MSLDTDVSQRQTERTVRDGRAFGRYGRRIAGKDSMRRLTEDDVLMVTPRGRDGCDEELEGVKIVNRGPDDQRGIKIHED</sequence>
<evidence type="ECO:0000313" key="2">
    <source>
        <dbReference type="Proteomes" id="UP000186601"/>
    </source>
</evidence>
<dbReference type="AlphaFoldDB" id="A0A2R6RII8"/>
<accession>A0A2R6RII8</accession>
<organism evidence="1 2">
    <name type="scientific">Hermanssonia centrifuga</name>
    <dbReference type="NCBI Taxonomy" id="98765"/>
    <lineage>
        <taxon>Eukaryota</taxon>
        <taxon>Fungi</taxon>
        <taxon>Dikarya</taxon>
        <taxon>Basidiomycota</taxon>
        <taxon>Agaricomycotina</taxon>
        <taxon>Agaricomycetes</taxon>
        <taxon>Polyporales</taxon>
        <taxon>Meruliaceae</taxon>
        <taxon>Hermanssonia</taxon>
    </lineage>
</organism>
<keyword evidence="2" id="KW-1185">Reference proteome</keyword>
<dbReference type="EMBL" id="MLYV02000250">
    <property type="protein sequence ID" value="PSS29846.1"/>
    <property type="molecule type" value="Genomic_DNA"/>
</dbReference>
<evidence type="ECO:0000313" key="1">
    <source>
        <dbReference type="EMBL" id="PSS29846.1"/>
    </source>
</evidence>